<sequence>MTTSVIWMKHEIDCASLPDMSDCGLRVKGWYFDPVDRHCKTFYYGGCYDNDNRYESEQACKDTCHALNSSVYARQKRIDLPDNNDGKGGQSVTAPYSDNDWHA</sequence>
<name>A0ACB7RP96_HYAAI</name>
<dbReference type="EMBL" id="CM023488">
    <property type="protein sequence ID" value="KAH6923637.1"/>
    <property type="molecule type" value="Genomic_DNA"/>
</dbReference>
<dbReference type="Proteomes" id="UP000821845">
    <property type="component" value="Chromosome 8"/>
</dbReference>
<organism evidence="1 2">
    <name type="scientific">Hyalomma asiaticum</name>
    <name type="common">Tick</name>
    <dbReference type="NCBI Taxonomy" id="266040"/>
    <lineage>
        <taxon>Eukaryota</taxon>
        <taxon>Metazoa</taxon>
        <taxon>Ecdysozoa</taxon>
        <taxon>Arthropoda</taxon>
        <taxon>Chelicerata</taxon>
        <taxon>Arachnida</taxon>
        <taxon>Acari</taxon>
        <taxon>Parasitiformes</taxon>
        <taxon>Ixodida</taxon>
        <taxon>Ixodoidea</taxon>
        <taxon>Ixodidae</taxon>
        <taxon>Hyalomminae</taxon>
        <taxon>Hyalomma</taxon>
    </lineage>
</organism>
<proteinExistence type="predicted"/>
<reference evidence="1" key="1">
    <citation type="submission" date="2020-05" db="EMBL/GenBank/DDBJ databases">
        <title>Large-scale comparative analyses of tick genomes elucidate their genetic diversity and vector capacities.</title>
        <authorList>
            <person name="Jia N."/>
            <person name="Wang J."/>
            <person name="Shi W."/>
            <person name="Du L."/>
            <person name="Sun Y."/>
            <person name="Zhan W."/>
            <person name="Jiang J."/>
            <person name="Wang Q."/>
            <person name="Zhang B."/>
            <person name="Ji P."/>
            <person name="Sakyi L.B."/>
            <person name="Cui X."/>
            <person name="Yuan T."/>
            <person name="Jiang B."/>
            <person name="Yang W."/>
            <person name="Lam T.T.-Y."/>
            <person name="Chang Q."/>
            <person name="Ding S."/>
            <person name="Wang X."/>
            <person name="Zhu J."/>
            <person name="Ruan X."/>
            <person name="Zhao L."/>
            <person name="Wei J."/>
            <person name="Que T."/>
            <person name="Du C."/>
            <person name="Cheng J."/>
            <person name="Dai P."/>
            <person name="Han X."/>
            <person name="Huang E."/>
            <person name="Gao Y."/>
            <person name="Liu J."/>
            <person name="Shao H."/>
            <person name="Ye R."/>
            <person name="Li L."/>
            <person name="Wei W."/>
            <person name="Wang X."/>
            <person name="Wang C."/>
            <person name="Yang T."/>
            <person name="Huo Q."/>
            <person name="Li W."/>
            <person name="Guo W."/>
            <person name="Chen H."/>
            <person name="Zhou L."/>
            <person name="Ni X."/>
            <person name="Tian J."/>
            <person name="Zhou Y."/>
            <person name="Sheng Y."/>
            <person name="Liu T."/>
            <person name="Pan Y."/>
            <person name="Xia L."/>
            <person name="Li J."/>
            <person name="Zhao F."/>
            <person name="Cao W."/>
        </authorList>
    </citation>
    <scope>NUCLEOTIDE SEQUENCE</scope>
    <source>
        <strain evidence="1">Hyas-2018</strain>
    </source>
</reference>
<gene>
    <name evidence="1" type="ORF">HPB50_004314</name>
</gene>
<evidence type="ECO:0000313" key="2">
    <source>
        <dbReference type="Proteomes" id="UP000821845"/>
    </source>
</evidence>
<accession>A0ACB7RP96</accession>
<keyword evidence="2" id="KW-1185">Reference proteome</keyword>
<evidence type="ECO:0000313" key="1">
    <source>
        <dbReference type="EMBL" id="KAH6923637.1"/>
    </source>
</evidence>
<comment type="caution">
    <text evidence="1">The sequence shown here is derived from an EMBL/GenBank/DDBJ whole genome shotgun (WGS) entry which is preliminary data.</text>
</comment>
<protein>
    <submittedName>
        <fullName evidence="1">Uncharacterized protein</fullName>
    </submittedName>
</protein>